<dbReference type="Proteomes" id="UP000552615">
    <property type="component" value="Unassembled WGS sequence"/>
</dbReference>
<dbReference type="Pfam" id="PF09697">
    <property type="entry name" value="Porph_ging"/>
    <property type="match status" value="1"/>
</dbReference>
<keyword evidence="2" id="KW-1185">Reference proteome</keyword>
<proteinExistence type="predicted"/>
<dbReference type="RefSeq" id="WP_169229212.1">
    <property type="nucleotide sequence ID" value="NZ_JABBGF010000001.1"/>
</dbReference>
<evidence type="ECO:0000313" key="2">
    <source>
        <dbReference type="Proteomes" id="UP000552615"/>
    </source>
</evidence>
<comment type="caution">
    <text evidence="1">The sequence shown here is derived from an EMBL/GenBank/DDBJ whole genome shotgun (WGS) entry which is preliminary data.</text>
</comment>
<organism evidence="1 2">
    <name type="scientific">Chryseobacterium cheonjiense</name>
    <dbReference type="NCBI Taxonomy" id="2728845"/>
    <lineage>
        <taxon>Bacteria</taxon>
        <taxon>Pseudomonadati</taxon>
        <taxon>Bacteroidota</taxon>
        <taxon>Flavobacteriia</taxon>
        <taxon>Flavobacteriales</taxon>
        <taxon>Weeksellaceae</taxon>
        <taxon>Chryseobacterium group</taxon>
        <taxon>Chryseobacterium</taxon>
    </lineage>
</organism>
<protein>
    <submittedName>
        <fullName evidence="1">GLPGLI family protein</fullName>
    </submittedName>
</protein>
<gene>
    <name evidence="1" type="ORF">HHL20_00220</name>
</gene>
<dbReference type="EMBL" id="JABBGF010000001">
    <property type="protein sequence ID" value="NML55760.1"/>
    <property type="molecule type" value="Genomic_DNA"/>
</dbReference>
<dbReference type="InterPro" id="IPR005901">
    <property type="entry name" value="GLPGLI"/>
</dbReference>
<evidence type="ECO:0000313" key="1">
    <source>
        <dbReference type="EMBL" id="NML55760.1"/>
    </source>
</evidence>
<name>A0A7Y0A394_9FLAO</name>
<reference evidence="1 2" key="1">
    <citation type="submission" date="2020-04" db="EMBL/GenBank/DDBJ databases">
        <title>Chryseobacterium sp. RJ-7-14 sp. nov., isolated from Jeju soil.</title>
        <authorList>
            <person name="Dahal R.H."/>
            <person name="Chaudhary D.K."/>
        </authorList>
    </citation>
    <scope>NUCLEOTIDE SEQUENCE [LARGE SCALE GENOMIC DNA]</scope>
    <source>
        <strain evidence="1 2">RJ-7-14</strain>
    </source>
</reference>
<sequence length="223" mass="26578">MKTEYMRLETIAKSQSIFYKDSISNLKQKEIPYLRFIITQKDNNYSYYGKFNDLYYVYNEPLERSWKIINKTSMYNDYKVQEAQIEIDGRKWIAQFAPEIPITSGPYKFSGLPGLILKIYSEDGDYSFEMVELTKYSSESYLSLFQTSRYTKLKKKKVETFIANFLKDPGSQNFKLVNSYGDQFDYKFSGKRDNSYKDMNEYVKGVFEKYNNPIDKKIYILIF</sequence>
<dbReference type="AlphaFoldDB" id="A0A7Y0A394"/>
<dbReference type="NCBIfam" id="TIGR01200">
    <property type="entry name" value="GLPGLI"/>
    <property type="match status" value="1"/>
</dbReference>
<accession>A0A7Y0A394</accession>